<feature type="compositionally biased region" description="Acidic residues" evidence="6">
    <location>
        <begin position="1246"/>
        <end position="1259"/>
    </location>
</feature>
<dbReference type="CDD" id="cd09233">
    <property type="entry name" value="ACE1-Sec16-like"/>
    <property type="match status" value="1"/>
</dbReference>
<feature type="compositionally biased region" description="Basic and acidic residues" evidence="6">
    <location>
        <begin position="1002"/>
        <end position="1012"/>
    </location>
</feature>
<evidence type="ECO:0000256" key="1">
    <source>
        <dbReference type="ARBA" id="ARBA00004240"/>
    </source>
</evidence>
<proteinExistence type="inferred from homology"/>
<comment type="similarity">
    <text evidence="2">Belongs to the SEC16 family.</text>
</comment>
<organism evidence="8">
    <name type="scientific">Schistocephalus solidus</name>
    <name type="common">Tapeworm</name>
    <dbReference type="NCBI Taxonomy" id="70667"/>
    <lineage>
        <taxon>Eukaryota</taxon>
        <taxon>Metazoa</taxon>
        <taxon>Spiralia</taxon>
        <taxon>Lophotrochozoa</taxon>
        <taxon>Platyhelminthes</taxon>
        <taxon>Cestoda</taxon>
        <taxon>Eucestoda</taxon>
        <taxon>Diphyllobothriidea</taxon>
        <taxon>Diphyllobothriidae</taxon>
        <taxon>Schistocephalus</taxon>
    </lineage>
</organism>
<feature type="domain" description="Sec16 Sec23-binding" evidence="7">
    <location>
        <begin position="592"/>
        <end position="735"/>
    </location>
</feature>
<feature type="compositionally biased region" description="Low complexity" evidence="6">
    <location>
        <begin position="537"/>
        <end position="554"/>
    </location>
</feature>
<protein>
    <submittedName>
        <fullName evidence="8">Protein transport protein Sec16A</fullName>
    </submittedName>
</protein>
<name>A0A0X3PF74_SCHSO</name>
<feature type="region of interest" description="Disordered" evidence="6">
    <location>
        <begin position="1"/>
        <end position="72"/>
    </location>
</feature>
<dbReference type="GO" id="GO:0007030">
    <property type="term" value="P:Golgi organization"/>
    <property type="evidence" value="ECO:0007669"/>
    <property type="project" value="TreeGrafter"/>
</dbReference>
<feature type="compositionally biased region" description="Polar residues" evidence="6">
    <location>
        <begin position="323"/>
        <end position="354"/>
    </location>
</feature>
<feature type="region of interest" description="Disordered" evidence="6">
    <location>
        <begin position="89"/>
        <end position="154"/>
    </location>
</feature>
<evidence type="ECO:0000256" key="3">
    <source>
        <dbReference type="ARBA" id="ARBA00022448"/>
    </source>
</evidence>
<feature type="compositionally biased region" description="Polar residues" evidence="6">
    <location>
        <begin position="944"/>
        <end position="954"/>
    </location>
</feature>
<feature type="region of interest" description="Disordered" evidence="6">
    <location>
        <begin position="923"/>
        <end position="1088"/>
    </location>
</feature>
<feature type="compositionally biased region" description="Low complexity" evidence="6">
    <location>
        <begin position="1381"/>
        <end position="1392"/>
    </location>
</feature>
<reference evidence="8" key="1">
    <citation type="submission" date="2016-01" db="EMBL/GenBank/DDBJ databases">
        <title>Reference transcriptome for the parasite Schistocephalus solidus: insights into the molecular evolution of parasitism.</title>
        <authorList>
            <person name="Hebert F.O."/>
            <person name="Grambauer S."/>
            <person name="Barber I."/>
            <person name="Landry C.R."/>
            <person name="Aubin-Horth N."/>
        </authorList>
    </citation>
    <scope>NUCLEOTIDE SEQUENCE</scope>
</reference>
<evidence type="ECO:0000256" key="5">
    <source>
        <dbReference type="ARBA" id="ARBA00022892"/>
    </source>
</evidence>
<feature type="compositionally biased region" description="Low complexity" evidence="6">
    <location>
        <begin position="198"/>
        <end position="211"/>
    </location>
</feature>
<dbReference type="PANTHER" id="PTHR13402:SF6">
    <property type="entry name" value="SECRETORY 16, ISOFORM I"/>
    <property type="match status" value="1"/>
</dbReference>
<evidence type="ECO:0000259" key="7">
    <source>
        <dbReference type="Pfam" id="PF12931"/>
    </source>
</evidence>
<feature type="compositionally biased region" description="Polar residues" evidence="6">
    <location>
        <begin position="121"/>
        <end position="153"/>
    </location>
</feature>
<feature type="region of interest" description="Disordered" evidence="6">
    <location>
        <begin position="323"/>
        <end position="379"/>
    </location>
</feature>
<dbReference type="EMBL" id="GEEE01019424">
    <property type="protein sequence ID" value="JAP43801.1"/>
    <property type="molecule type" value="Transcribed_RNA"/>
</dbReference>
<dbReference type="EMBL" id="GEEE01012782">
    <property type="protein sequence ID" value="JAP50443.1"/>
    <property type="molecule type" value="Transcribed_RNA"/>
</dbReference>
<comment type="subcellular location">
    <subcellularLocation>
        <location evidence="1">Endoplasmic reticulum</location>
    </subcellularLocation>
</comment>
<dbReference type="Pfam" id="PF12931">
    <property type="entry name" value="TPR_Sec16"/>
    <property type="match status" value="2"/>
</dbReference>
<feature type="compositionally biased region" description="Polar residues" evidence="6">
    <location>
        <begin position="1013"/>
        <end position="1031"/>
    </location>
</feature>
<keyword evidence="4" id="KW-0256">Endoplasmic reticulum</keyword>
<dbReference type="PANTHER" id="PTHR13402">
    <property type="entry name" value="RGPR-RELATED"/>
    <property type="match status" value="1"/>
</dbReference>
<feature type="region of interest" description="Disordered" evidence="6">
    <location>
        <begin position="507"/>
        <end position="554"/>
    </location>
</feature>
<feature type="domain" description="Sec16 Sec23-binding" evidence="7">
    <location>
        <begin position="783"/>
        <end position="876"/>
    </location>
</feature>
<feature type="region of interest" description="Disordered" evidence="6">
    <location>
        <begin position="195"/>
        <end position="225"/>
    </location>
</feature>
<feature type="compositionally biased region" description="Low complexity" evidence="6">
    <location>
        <begin position="1453"/>
        <end position="1467"/>
    </location>
</feature>
<evidence type="ECO:0000256" key="2">
    <source>
        <dbReference type="ARBA" id="ARBA00005927"/>
    </source>
</evidence>
<dbReference type="InterPro" id="IPR024298">
    <property type="entry name" value="Sec16_Sec23-bd"/>
</dbReference>
<accession>A0A0X3PF74</accession>
<dbReference type="GO" id="GO:0070971">
    <property type="term" value="C:endoplasmic reticulum exit site"/>
    <property type="evidence" value="ECO:0007669"/>
    <property type="project" value="TreeGrafter"/>
</dbReference>
<keyword evidence="3" id="KW-0813">Transport</keyword>
<dbReference type="Gene3D" id="1.25.40.1030">
    <property type="match status" value="1"/>
</dbReference>
<feature type="compositionally biased region" description="Polar residues" evidence="6">
    <location>
        <begin position="1073"/>
        <end position="1088"/>
    </location>
</feature>
<feature type="compositionally biased region" description="Polar residues" evidence="6">
    <location>
        <begin position="1"/>
        <end position="19"/>
    </location>
</feature>
<dbReference type="GO" id="GO:0012507">
    <property type="term" value="C:ER to Golgi transport vesicle membrane"/>
    <property type="evidence" value="ECO:0007669"/>
    <property type="project" value="TreeGrafter"/>
</dbReference>
<feature type="compositionally biased region" description="Basic and acidic residues" evidence="6">
    <location>
        <begin position="932"/>
        <end position="943"/>
    </location>
</feature>
<dbReference type="GO" id="GO:0016192">
    <property type="term" value="P:vesicle-mediated transport"/>
    <property type="evidence" value="ECO:0007669"/>
    <property type="project" value="UniProtKB-KW"/>
</dbReference>
<evidence type="ECO:0000256" key="4">
    <source>
        <dbReference type="ARBA" id="ARBA00022824"/>
    </source>
</evidence>
<gene>
    <name evidence="8" type="primary">SC16A</name>
    <name evidence="8" type="ORF">TR153165</name>
</gene>
<evidence type="ECO:0000256" key="6">
    <source>
        <dbReference type="SAM" id="MobiDB-lite"/>
    </source>
</evidence>
<feature type="compositionally biased region" description="Basic and acidic residues" evidence="6">
    <location>
        <begin position="1351"/>
        <end position="1369"/>
    </location>
</feature>
<feature type="region of interest" description="Disordered" evidence="6">
    <location>
        <begin position="1162"/>
        <end position="1191"/>
    </location>
</feature>
<feature type="compositionally biased region" description="Polar residues" evidence="6">
    <location>
        <begin position="521"/>
        <end position="536"/>
    </location>
</feature>
<evidence type="ECO:0000313" key="8">
    <source>
        <dbReference type="EMBL" id="JAP50443.1"/>
    </source>
</evidence>
<feature type="compositionally biased region" description="Polar residues" evidence="6">
    <location>
        <begin position="1048"/>
        <end position="1059"/>
    </location>
</feature>
<feature type="compositionally biased region" description="Low complexity" evidence="6">
    <location>
        <begin position="1233"/>
        <end position="1244"/>
    </location>
</feature>
<dbReference type="GO" id="GO:0070973">
    <property type="term" value="P:protein localization to endoplasmic reticulum exit site"/>
    <property type="evidence" value="ECO:0007669"/>
    <property type="project" value="TreeGrafter"/>
</dbReference>
<sequence length="1525" mass="164630">MENSSDVSPPNCSLPMNSENDADNLHVSRTAAPHGGLCPEDPFSLIDFSDPAPQPPQHDLSPSEAPQASDTIICPAQPAVDSNLPELMQNERGPIKPTQKFDSHRQPISKHSLLPSRSRGTKSQASRRTITTADASVAQRNDFSHNRSSTPESIASEMDPYTQWYQMMEQYYKQFFPHYDAPTTGTKGMPGHGLRVSQNPPQRQQAGPQAGWVMPPGAQKPPSDPSSADYAALYYQYYYGAAAAFAQSWLQAGGEDPTAGRHTPKIFIEPHLRASLQSPGLLIQILPNRPQDNEPGRVEFLDLGQLATDVVAEATTRLAEVSVSSAVGQHQLTDSGRGSRTTQAEGSFGQSLSASREDTSDAHSYSLQNTEGDEEEEDVKECTTIITGWDRTDHALYPGPLTLNSTLKSDVLAFLRGKLEDIQDRMPVDWDSAGLLLSYLELLVKNNGVVHPGDVVSLLLENQSSHHYEYSVSGAPSAAFGVASGQRMHKRVSSDAFFYYPPPHHSSAELSSLPPSEPTSGRESPSLKHSASSGYFQQQQQQHHSRRSTAGSSVSGASVSRLLRKAAAAAATIGAPGISTEDRELLAVNRFRELLLHGHLVKALEHACQQQLWGHAFALAQRLGPGMLSKVMDRFLGKAVRPTDPLLTFYQLTAGQLPLAVDQLAYVTGADNGDWRPHLAMLLSAPEAQISLARDAIERMGESLFARRLVYAAHFCFLLLSAFRGPTPSASPSTAATLLSSRIWLLGVVRPTESDAEAGPQSVVEADGNSGAVRQLNYAEQAPNEAFQLTEVYEFTLALASRERCLFLPQLLPIKFVYCMRLIDAGLIAKAFRYLEVLSYSLVAAFQSDSGVDQASLFVMISQCLQFAERLRYHPGIDSFESAMDGGRCGLGTTDPRTTRLFVWIDRLREVYDRLCGELGLPTEQSPLVDPPAEHQQQRDTADQRSTPVPQYPQQPLIDDPHATPPGPPHAPDQHSQTYTAVAHAPLGHAYDPGHSQHWPAHRSERAKESHQCPDTSQPTVVVSHTQSLPSASPAGGMTGTVVKNDITDGSANRSSDAPLQSHRQHQQFQHQYCNPSNDNAATTNSTLSVSTSGAASYVVPPTQQQQHLLAPPTGALDVGQHPVAGRSLLFQPSSQPQDTTPTEPAQYDYFAHYSQVSARSRNISASSHGSAAPEDLTGRTSNGGHAAPYLAAPPKMATSLCLGMAENSIQEVPPPPVGRRPDSNPSDFTRPLSHLGRLSSGSSVEGDEEEEEDDDDDDLTHQIASRPSPHSFYAYHQPPVTRGFVRPSAAPPVAGQQLNTPVPPPVSVKRPAPFVFGSNQQPLVPPGSPPISEMQMVEDSPQHQPVHANRGVEKKCQPSGGAKEDSTSAKEGNVEDSDDPSTAASAAPPRANSKTGWLPSILGRFRRGGGQEVHLPDDTNRSIIWDDQAKRWIDVNNPEPEELPPPPPVLPNPTSVDVPVVSAAAANEPPRVPMGAPNATRSVRSPAGRPRYVNVLANQTSGSAAQKVGVNHLAPPLPPVLSSS</sequence>
<keyword evidence="5" id="KW-0931">ER-Golgi transport</keyword>
<feature type="region of interest" description="Disordered" evidence="6">
    <location>
        <begin position="1209"/>
        <end position="1488"/>
    </location>
</feature>